<dbReference type="Gene3D" id="1.10.10.10">
    <property type="entry name" value="Winged helix-like DNA-binding domain superfamily/Winged helix DNA-binding domain"/>
    <property type="match status" value="1"/>
</dbReference>
<comment type="caution">
    <text evidence="1">The sequence shown here is derived from an EMBL/GenBank/DDBJ whole genome shotgun (WGS) entry which is preliminary data.</text>
</comment>
<proteinExistence type="predicted"/>
<dbReference type="InterPro" id="IPR009057">
    <property type="entry name" value="Homeodomain-like_sf"/>
</dbReference>
<gene>
    <name evidence="1" type="ORF">AAAT34_12715</name>
</gene>
<dbReference type="EMBL" id="JBBNFP010000119">
    <property type="protein sequence ID" value="MEQ2487895.1"/>
    <property type="molecule type" value="Genomic_DNA"/>
</dbReference>
<name>A0ABV1FTZ2_9BACT</name>
<dbReference type="RefSeq" id="WP_215760986.1">
    <property type="nucleotide sequence ID" value="NZ_JAHKBE010000123.1"/>
</dbReference>
<evidence type="ECO:0000313" key="2">
    <source>
        <dbReference type="Proteomes" id="UP001487296"/>
    </source>
</evidence>
<protein>
    <submittedName>
        <fullName evidence="1">Transposase</fullName>
    </submittedName>
</protein>
<sequence length="98" mass="11100">MSKFTPAFKAKVAIEAIQEKETLAELAKRYEVSPIKITEWKDELLKNANQAFEKPSDEKREIKKLKAANENLTRKVGQLVIDCDFFAAACEDAGLKVR</sequence>
<accession>A0ABV1FTZ2</accession>
<dbReference type="InterPro" id="IPR036388">
    <property type="entry name" value="WH-like_DNA-bd_sf"/>
</dbReference>
<evidence type="ECO:0000313" key="1">
    <source>
        <dbReference type="EMBL" id="MEQ2487895.1"/>
    </source>
</evidence>
<dbReference type="SUPFAM" id="SSF46689">
    <property type="entry name" value="Homeodomain-like"/>
    <property type="match status" value="1"/>
</dbReference>
<dbReference type="Proteomes" id="UP001487296">
    <property type="component" value="Unassembled WGS sequence"/>
</dbReference>
<organism evidence="1 2">
    <name type="scientific">Hallella faecis</name>
    <dbReference type="NCBI Taxonomy" id="2841596"/>
    <lineage>
        <taxon>Bacteria</taxon>
        <taxon>Pseudomonadati</taxon>
        <taxon>Bacteroidota</taxon>
        <taxon>Bacteroidia</taxon>
        <taxon>Bacteroidales</taxon>
        <taxon>Prevotellaceae</taxon>
        <taxon>Hallella</taxon>
    </lineage>
</organism>
<dbReference type="InterPro" id="IPR002514">
    <property type="entry name" value="Transposase_8"/>
</dbReference>
<dbReference type="Pfam" id="PF01527">
    <property type="entry name" value="HTH_Tnp_1"/>
    <property type="match status" value="1"/>
</dbReference>
<keyword evidence="2" id="KW-1185">Reference proteome</keyword>
<reference evidence="1 2" key="1">
    <citation type="submission" date="2024-04" db="EMBL/GenBank/DDBJ databases">
        <title>Human intestinal bacterial collection.</title>
        <authorList>
            <person name="Pauvert C."/>
            <person name="Hitch T.C.A."/>
            <person name="Clavel T."/>
        </authorList>
    </citation>
    <scope>NUCLEOTIDE SEQUENCE [LARGE SCALE GENOMIC DNA]</scope>
    <source>
        <strain evidence="1 2">CLA-AA-H145</strain>
    </source>
</reference>